<accession>A0A1H4E9G4</accession>
<proteinExistence type="predicted"/>
<evidence type="ECO:0000313" key="3">
    <source>
        <dbReference type="Proteomes" id="UP000182257"/>
    </source>
</evidence>
<keyword evidence="1" id="KW-0732">Signal</keyword>
<dbReference type="Proteomes" id="UP000182257">
    <property type="component" value="Unassembled WGS sequence"/>
</dbReference>
<name>A0A1H4E9G4_XYLRU</name>
<dbReference type="Pfam" id="PF09697">
    <property type="entry name" value="Porph_ging"/>
    <property type="match status" value="1"/>
</dbReference>
<dbReference type="EMBL" id="FNRF01000005">
    <property type="protein sequence ID" value="SEA81566.1"/>
    <property type="molecule type" value="Genomic_DNA"/>
</dbReference>
<sequence>MRIFMISILLAFSMMAQAQQIGGMVIDKSQMKMPAKEAKKKGKNDTLAVANATYRITYQSKAVNDTLTKPYKYRDDEMRLDISADGVSKFYSYSAAVRMKLMREKIEKGDFDLRDLPKAGILSMVFYKNYPEKGKTLMLDVAGEAKCQIEEKMETPEWTILPDSTADIMGYTCQLATTHFKGRQWYAWYTEDIPLDEGPWKLRGLPGLILKAYDSSRQFIFDGQGMEQPDGEPITFIKMKREKVSQKDFRRLKESYDPNDVLKQMAGTGAKIVIMNSDGSKLDKIDRPKFNLIELQ</sequence>
<feature type="chain" id="PRO_5010339934" evidence="1">
    <location>
        <begin position="19"/>
        <end position="296"/>
    </location>
</feature>
<organism evidence="2 3">
    <name type="scientific">Xylanibacter ruminicola</name>
    <name type="common">Prevotella ruminicola</name>
    <dbReference type="NCBI Taxonomy" id="839"/>
    <lineage>
        <taxon>Bacteria</taxon>
        <taxon>Pseudomonadati</taxon>
        <taxon>Bacteroidota</taxon>
        <taxon>Bacteroidia</taxon>
        <taxon>Bacteroidales</taxon>
        <taxon>Prevotellaceae</taxon>
        <taxon>Xylanibacter</taxon>
    </lineage>
</organism>
<evidence type="ECO:0000256" key="1">
    <source>
        <dbReference type="SAM" id="SignalP"/>
    </source>
</evidence>
<protein>
    <submittedName>
        <fullName evidence="2">GLPGLI family protein</fullName>
    </submittedName>
</protein>
<dbReference type="InterPro" id="IPR005901">
    <property type="entry name" value="GLPGLI"/>
</dbReference>
<reference evidence="2 3" key="1">
    <citation type="submission" date="2016-10" db="EMBL/GenBank/DDBJ databases">
        <authorList>
            <person name="de Groot N.N."/>
        </authorList>
    </citation>
    <scope>NUCLEOTIDE SEQUENCE [LARGE SCALE GENOMIC DNA]</scope>
    <source>
        <strain evidence="2 3">D31d</strain>
    </source>
</reference>
<dbReference type="AlphaFoldDB" id="A0A1H4E9G4"/>
<feature type="signal peptide" evidence="1">
    <location>
        <begin position="1"/>
        <end position="18"/>
    </location>
</feature>
<gene>
    <name evidence="2" type="ORF">SAMN05216462_2648</name>
</gene>
<evidence type="ECO:0000313" key="2">
    <source>
        <dbReference type="EMBL" id="SEA81566.1"/>
    </source>
</evidence>
<dbReference type="OrthoDB" id="1440774at2"/>
<dbReference type="RefSeq" id="WP_074761921.1">
    <property type="nucleotide sequence ID" value="NZ_FNRF01000005.1"/>
</dbReference>
<dbReference type="NCBIfam" id="TIGR01200">
    <property type="entry name" value="GLPGLI"/>
    <property type="match status" value="1"/>
</dbReference>